<feature type="signal peptide" evidence="4">
    <location>
        <begin position="1"/>
        <end position="20"/>
    </location>
</feature>
<dbReference type="GO" id="GO:0030246">
    <property type="term" value="F:carbohydrate binding"/>
    <property type="evidence" value="ECO:0007669"/>
    <property type="project" value="UniProtKB-ARBA"/>
</dbReference>
<comment type="similarity">
    <text evidence="2">Belongs to the bacterial solute-binding protein 2 family.</text>
</comment>
<dbReference type="SUPFAM" id="SSF53822">
    <property type="entry name" value="Periplasmic binding protein-like I"/>
    <property type="match status" value="1"/>
</dbReference>
<evidence type="ECO:0000313" key="6">
    <source>
        <dbReference type="EMBL" id="TCN22825.1"/>
    </source>
</evidence>
<accession>A0A4R2B965</accession>
<dbReference type="Proteomes" id="UP000295043">
    <property type="component" value="Unassembled WGS sequence"/>
</dbReference>
<evidence type="ECO:0000259" key="5">
    <source>
        <dbReference type="Pfam" id="PF13407"/>
    </source>
</evidence>
<evidence type="ECO:0000313" key="7">
    <source>
        <dbReference type="Proteomes" id="UP000295043"/>
    </source>
</evidence>
<dbReference type="PANTHER" id="PTHR46847">
    <property type="entry name" value="D-ALLOSE-BINDING PERIPLASMIC PROTEIN-RELATED"/>
    <property type="match status" value="1"/>
</dbReference>
<organism evidence="6 7">
    <name type="scientific">Sinorhizobium americanum</name>
    <dbReference type="NCBI Taxonomy" id="194963"/>
    <lineage>
        <taxon>Bacteria</taxon>
        <taxon>Pseudomonadati</taxon>
        <taxon>Pseudomonadota</taxon>
        <taxon>Alphaproteobacteria</taxon>
        <taxon>Hyphomicrobiales</taxon>
        <taxon>Rhizobiaceae</taxon>
        <taxon>Sinorhizobium/Ensifer group</taxon>
        <taxon>Sinorhizobium</taxon>
    </lineage>
</organism>
<dbReference type="Gene3D" id="3.40.50.2300">
    <property type="match status" value="2"/>
</dbReference>
<keyword evidence="3 4" id="KW-0732">Signal</keyword>
<reference evidence="6 7" key="1">
    <citation type="submission" date="2019-03" db="EMBL/GenBank/DDBJ databases">
        <title>Genomic Encyclopedia of Type Strains, Phase IV (KMG-V): Genome sequencing to study the core and pangenomes of soil and plant-associated prokaryotes.</title>
        <authorList>
            <person name="Whitman W."/>
        </authorList>
    </citation>
    <scope>NUCLEOTIDE SEQUENCE [LARGE SCALE GENOMIC DNA]</scope>
    <source>
        <strain evidence="6 7">23C40</strain>
    </source>
</reference>
<feature type="chain" id="PRO_5020948544" evidence="4">
    <location>
        <begin position="21"/>
        <end position="308"/>
    </location>
</feature>
<dbReference type="InterPro" id="IPR028082">
    <property type="entry name" value="Peripla_BP_I"/>
</dbReference>
<feature type="domain" description="Periplasmic binding protein" evidence="5">
    <location>
        <begin position="24"/>
        <end position="285"/>
    </location>
</feature>
<dbReference type="GO" id="GO:0030313">
    <property type="term" value="C:cell envelope"/>
    <property type="evidence" value="ECO:0007669"/>
    <property type="project" value="UniProtKB-SubCell"/>
</dbReference>
<dbReference type="Pfam" id="PF13407">
    <property type="entry name" value="Peripla_BP_4"/>
    <property type="match status" value="1"/>
</dbReference>
<proteinExistence type="inferred from homology"/>
<dbReference type="CDD" id="cd06301">
    <property type="entry name" value="PBP1_rhizopine_binding-like"/>
    <property type="match status" value="1"/>
</dbReference>
<dbReference type="AlphaFoldDB" id="A0A4R2B965"/>
<dbReference type="EMBL" id="SLVU01000023">
    <property type="protein sequence ID" value="TCN22825.1"/>
    <property type="molecule type" value="Genomic_DNA"/>
</dbReference>
<name>A0A4R2B965_9HYPH</name>
<comment type="caution">
    <text evidence="6">The sequence shown here is derived from an EMBL/GenBank/DDBJ whole genome shotgun (WGS) entry which is preliminary data.</text>
</comment>
<evidence type="ECO:0000256" key="1">
    <source>
        <dbReference type="ARBA" id="ARBA00004196"/>
    </source>
</evidence>
<protein>
    <submittedName>
        <fullName evidence="6">Inositol transport system substrate-binding protein</fullName>
    </submittedName>
</protein>
<evidence type="ECO:0000256" key="4">
    <source>
        <dbReference type="SAM" id="SignalP"/>
    </source>
</evidence>
<evidence type="ECO:0000256" key="3">
    <source>
        <dbReference type="ARBA" id="ARBA00022729"/>
    </source>
</evidence>
<dbReference type="PANTHER" id="PTHR46847:SF1">
    <property type="entry name" value="D-ALLOSE-BINDING PERIPLASMIC PROTEIN-RELATED"/>
    <property type="match status" value="1"/>
</dbReference>
<gene>
    <name evidence="6" type="ORF">EV184_12370</name>
</gene>
<dbReference type="RefSeq" id="WP_132079859.1">
    <property type="nucleotide sequence ID" value="NZ_SLVU01000023.1"/>
</dbReference>
<sequence>MKKLLLTAALSAIMAASAHAETTIGFSMQRFDDNFLAILRSGLEAHAKELGDVKVLIEDAQGDVSKQQSQIDNFIASKVDGMIVIPVEADAGVTISKTVEKAGIPLVFANNQPSNVDNLPENQGFVGSDQVEAGTLEAEEVCRLLGGKGKAVILMGELGTLVARGRTEAVHQVFKTDECKGIEIVDEQTATWQRMNALDLVTNWLTAGIEFNAVIANNDEMALGAVQALKSAGKSTDDVVVAGIDATQDALVAMKAGDMKVTVQQDAALQGKDALDAILKLVKGEPTEQKIFSKLKLVTKDNLSEFLN</sequence>
<dbReference type="InterPro" id="IPR025997">
    <property type="entry name" value="SBP_2_dom"/>
</dbReference>
<evidence type="ECO:0000256" key="2">
    <source>
        <dbReference type="ARBA" id="ARBA00007639"/>
    </source>
</evidence>
<comment type="subcellular location">
    <subcellularLocation>
        <location evidence="1">Cell envelope</location>
    </subcellularLocation>
</comment>